<evidence type="ECO:0000313" key="1">
    <source>
        <dbReference type="EMBL" id="KAG2902801.1"/>
    </source>
</evidence>
<organism evidence="1 2">
    <name type="scientific">Phytophthora cactorum</name>
    <dbReference type="NCBI Taxonomy" id="29920"/>
    <lineage>
        <taxon>Eukaryota</taxon>
        <taxon>Sar</taxon>
        <taxon>Stramenopiles</taxon>
        <taxon>Oomycota</taxon>
        <taxon>Peronosporomycetes</taxon>
        <taxon>Peronosporales</taxon>
        <taxon>Peronosporaceae</taxon>
        <taxon>Phytophthora</taxon>
    </lineage>
</organism>
<sequence length="46" mass="4874">MPQPLGQLQQSLPYVQQVPAPSQATVQTSVQCGPPVFSQPQSQLGP</sequence>
<name>A0A8T1JXY0_9STRA</name>
<dbReference type="EMBL" id="RCMK01001075">
    <property type="protein sequence ID" value="KAG2902801.1"/>
    <property type="molecule type" value="Genomic_DNA"/>
</dbReference>
<accession>A0A8T1JXY0</accession>
<comment type="caution">
    <text evidence="1">The sequence shown here is derived from an EMBL/GenBank/DDBJ whole genome shotgun (WGS) entry which is preliminary data.</text>
</comment>
<gene>
    <name evidence="1" type="ORF">PC117_g21391</name>
</gene>
<protein>
    <submittedName>
        <fullName evidence="1">Uncharacterized protein</fullName>
    </submittedName>
</protein>
<proteinExistence type="predicted"/>
<dbReference type="AlphaFoldDB" id="A0A8T1JXY0"/>
<reference evidence="1" key="1">
    <citation type="submission" date="2018-10" db="EMBL/GenBank/DDBJ databases">
        <title>Effector identification in a new, highly contiguous assembly of the strawberry crown rot pathogen Phytophthora cactorum.</title>
        <authorList>
            <person name="Armitage A.D."/>
            <person name="Nellist C.F."/>
            <person name="Bates H."/>
            <person name="Vickerstaff R.J."/>
            <person name="Harrison R.J."/>
        </authorList>
    </citation>
    <scope>NUCLEOTIDE SEQUENCE</scope>
    <source>
        <strain evidence="1">4040</strain>
    </source>
</reference>
<dbReference type="Proteomes" id="UP000736787">
    <property type="component" value="Unassembled WGS sequence"/>
</dbReference>
<evidence type="ECO:0000313" key="2">
    <source>
        <dbReference type="Proteomes" id="UP000736787"/>
    </source>
</evidence>